<proteinExistence type="predicted"/>
<dbReference type="EMBL" id="VDCV01000004">
    <property type="protein sequence ID" value="KAB5561081.1"/>
    <property type="molecule type" value="Genomic_DNA"/>
</dbReference>
<dbReference type="FunFam" id="2.130.10.10:FF:001929">
    <property type="entry name" value="Protein GAMETE EXPRESSED 3"/>
    <property type="match status" value="1"/>
</dbReference>
<dbReference type="AlphaFoldDB" id="A0A5N5N3Q0"/>
<keyword evidence="2" id="KW-0472">Membrane</keyword>
<feature type="transmembrane region" description="Helical" evidence="2">
    <location>
        <begin position="444"/>
        <end position="469"/>
    </location>
</feature>
<accession>A0A5N5N3Q0</accession>
<dbReference type="PANTHER" id="PTHR37253:SF1">
    <property type="entry name" value="PROTEIN GAMETE EXPRESSED 3"/>
    <property type="match status" value="1"/>
</dbReference>
<sequence>MGLGLAAKASCHLWLLPEVRCSNLNNQSFEIPCEGPTVRTDLTLSKPLVGEDGRIYICSEKTLYAFESSGSIAWTSYLGYACNVSMAPVHGTTGKLYLVAENRVLKINFSNVSSSPPAVEVFFGPEKGQAGAGDIIGLAASTLSSSVFINIKNRGLFAYKMHGKLYWSAGTVLSQYGYSIGCRKGVKDCSFSSTPVVDRCEASLYISNNAGEIYSLSLRSPHFNWVQDLSSFDKNFTITPGNNGRLYVTVPQRSLVLTLDVFKGNILWQTSIGPLGSADCEPVVDSNGWVSIGSLDGFLYSISPTGALKKYSKASELDYVIQVRPHLDCSGYAVFMSQTEMEGKVIHTVGESTCVSATKPKGVLFTMLVPATGVIHWSESYPGKVSSLLSQSDLKNFVLDEGLLLSFIAASRTGKPLPCRSKHQKLLSTCSQAKPRHHSNEGKVLLFLLLESILLVILAGLVRFCCIFWTKKKLQDQGLESFLEKRRSLRLKKKEFDRKITQLEKKAANEAVAHEVTEEIGDLVRERESISRKLSTTYSLGRDRKGLRSKSLLPVSDGKSTRYSFQSAGKESVTIFHTLSDTSSGESRNEKDSDWNFHRENHSSAKGKGKQPAETESSSDDDIFEKDCHRNSSEPPSSSKGYANPLFVEQELTDEELNDGGEVVESATGSGRSRSFWLKRRTTLSSTN</sequence>
<protein>
    <submittedName>
        <fullName evidence="3">Uncharacterized protein</fullName>
    </submittedName>
</protein>
<evidence type="ECO:0000256" key="1">
    <source>
        <dbReference type="SAM" id="MobiDB-lite"/>
    </source>
</evidence>
<dbReference type="SUPFAM" id="SSF50998">
    <property type="entry name" value="Quinoprotein alcohol dehydrogenase-like"/>
    <property type="match status" value="1"/>
</dbReference>
<comment type="caution">
    <text evidence="3">The sequence shown here is derived from an EMBL/GenBank/DDBJ whole genome shotgun (WGS) entry which is preliminary data.</text>
</comment>
<dbReference type="GO" id="GO:0010183">
    <property type="term" value="P:pollen tube guidance"/>
    <property type="evidence" value="ECO:0007669"/>
    <property type="project" value="TreeGrafter"/>
</dbReference>
<dbReference type="PANTHER" id="PTHR37253">
    <property type="entry name" value="PROTEIN GAMETE EXPRESSED 3"/>
    <property type="match status" value="1"/>
</dbReference>
<name>A0A5N5N3Q0_9ROSI</name>
<feature type="region of interest" description="Disordered" evidence="1">
    <location>
        <begin position="580"/>
        <end position="650"/>
    </location>
</feature>
<dbReference type="InterPro" id="IPR015943">
    <property type="entry name" value="WD40/YVTN_repeat-like_dom_sf"/>
</dbReference>
<dbReference type="InterPro" id="IPR045301">
    <property type="entry name" value="GEX3-like"/>
</dbReference>
<dbReference type="Gene3D" id="2.130.10.10">
    <property type="entry name" value="YVTN repeat-like/Quinoprotein amine dehydrogenase"/>
    <property type="match status" value="1"/>
</dbReference>
<reference evidence="4" key="1">
    <citation type="journal article" date="2019" name="Gigascience">
        <title>De novo genome assembly of the endangered Acer yangbiense, a plant species with extremely small populations endemic to Yunnan Province, China.</title>
        <authorList>
            <person name="Yang J."/>
            <person name="Wariss H.M."/>
            <person name="Tao L."/>
            <person name="Zhang R."/>
            <person name="Yun Q."/>
            <person name="Hollingsworth P."/>
            <person name="Dao Z."/>
            <person name="Luo G."/>
            <person name="Guo H."/>
            <person name="Ma Y."/>
            <person name="Sun W."/>
        </authorList>
    </citation>
    <scope>NUCLEOTIDE SEQUENCE [LARGE SCALE GENOMIC DNA]</scope>
    <source>
        <strain evidence="4">cv. br00</strain>
    </source>
</reference>
<dbReference type="SMART" id="SM00564">
    <property type="entry name" value="PQQ"/>
    <property type="match status" value="3"/>
</dbReference>
<evidence type="ECO:0000313" key="4">
    <source>
        <dbReference type="Proteomes" id="UP000326939"/>
    </source>
</evidence>
<dbReference type="InterPro" id="IPR018391">
    <property type="entry name" value="PQQ_b-propeller_rpt"/>
</dbReference>
<dbReference type="InterPro" id="IPR011047">
    <property type="entry name" value="Quinoprotein_ADH-like_sf"/>
</dbReference>
<organism evidence="3 4">
    <name type="scientific">Salix brachista</name>
    <dbReference type="NCBI Taxonomy" id="2182728"/>
    <lineage>
        <taxon>Eukaryota</taxon>
        <taxon>Viridiplantae</taxon>
        <taxon>Streptophyta</taxon>
        <taxon>Embryophyta</taxon>
        <taxon>Tracheophyta</taxon>
        <taxon>Spermatophyta</taxon>
        <taxon>Magnoliopsida</taxon>
        <taxon>eudicotyledons</taxon>
        <taxon>Gunneridae</taxon>
        <taxon>Pentapetalae</taxon>
        <taxon>rosids</taxon>
        <taxon>fabids</taxon>
        <taxon>Malpighiales</taxon>
        <taxon>Salicaceae</taxon>
        <taxon>Saliceae</taxon>
        <taxon>Salix</taxon>
    </lineage>
</organism>
<keyword evidence="2" id="KW-0812">Transmembrane</keyword>
<evidence type="ECO:0000313" key="3">
    <source>
        <dbReference type="EMBL" id="KAB5561081.1"/>
    </source>
</evidence>
<keyword evidence="2" id="KW-1133">Transmembrane helix</keyword>
<dbReference type="GO" id="GO:0009793">
    <property type="term" value="P:embryo development ending in seed dormancy"/>
    <property type="evidence" value="ECO:0007669"/>
    <property type="project" value="TreeGrafter"/>
</dbReference>
<dbReference type="Proteomes" id="UP000326939">
    <property type="component" value="Chromosome 4"/>
</dbReference>
<keyword evidence="4" id="KW-1185">Reference proteome</keyword>
<dbReference type="GO" id="GO:0005886">
    <property type="term" value="C:plasma membrane"/>
    <property type="evidence" value="ECO:0007669"/>
    <property type="project" value="TreeGrafter"/>
</dbReference>
<evidence type="ECO:0000256" key="2">
    <source>
        <dbReference type="SAM" id="Phobius"/>
    </source>
</evidence>
<feature type="compositionally biased region" description="Basic and acidic residues" evidence="1">
    <location>
        <begin position="587"/>
        <end position="603"/>
    </location>
</feature>
<gene>
    <name evidence="3" type="ORF">DKX38_006038</name>
</gene>